<evidence type="ECO:0000313" key="2">
    <source>
        <dbReference type="Proteomes" id="UP000485058"/>
    </source>
</evidence>
<accession>A0A6A0AHY1</accession>
<proteinExistence type="predicted"/>
<dbReference type="Proteomes" id="UP000485058">
    <property type="component" value="Unassembled WGS sequence"/>
</dbReference>
<dbReference type="EMBL" id="BLLF01006492">
    <property type="protein sequence ID" value="GFH32302.1"/>
    <property type="molecule type" value="Genomic_DNA"/>
</dbReference>
<sequence length="48" mass="4886">MVQGAGSLLATSLKFTGLAAKVALGMASSLKADAERMMKQMEAEAAAQ</sequence>
<feature type="non-terminal residue" evidence="1">
    <location>
        <position position="1"/>
    </location>
</feature>
<name>A0A6A0AHY1_HAELA</name>
<organism evidence="1 2">
    <name type="scientific">Haematococcus lacustris</name>
    <name type="common">Green alga</name>
    <name type="synonym">Haematococcus pluvialis</name>
    <dbReference type="NCBI Taxonomy" id="44745"/>
    <lineage>
        <taxon>Eukaryota</taxon>
        <taxon>Viridiplantae</taxon>
        <taxon>Chlorophyta</taxon>
        <taxon>core chlorophytes</taxon>
        <taxon>Chlorophyceae</taxon>
        <taxon>CS clade</taxon>
        <taxon>Chlamydomonadales</taxon>
        <taxon>Haematococcaceae</taxon>
        <taxon>Haematococcus</taxon>
    </lineage>
</organism>
<gene>
    <name evidence="1" type="ORF">HaLaN_31499</name>
</gene>
<dbReference type="AlphaFoldDB" id="A0A6A0AHY1"/>
<evidence type="ECO:0000313" key="1">
    <source>
        <dbReference type="EMBL" id="GFH32302.1"/>
    </source>
</evidence>
<keyword evidence="2" id="KW-1185">Reference proteome</keyword>
<protein>
    <submittedName>
        <fullName evidence="1">Uncharacterized protein</fullName>
    </submittedName>
</protein>
<reference evidence="1 2" key="1">
    <citation type="submission" date="2020-02" db="EMBL/GenBank/DDBJ databases">
        <title>Draft genome sequence of Haematococcus lacustris strain NIES-144.</title>
        <authorList>
            <person name="Morimoto D."/>
            <person name="Nakagawa S."/>
            <person name="Yoshida T."/>
            <person name="Sawayama S."/>
        </authorList>
    </citation>
    <scope>NUCLEOTIDE SEQUENCE [LARGE SCALE GENOMIC DNA]</scope>
    <source>
        <strain evidence="1 2">NIES-144</strain>
    </source>
</reference>
<feature type="non-terminal residue" evidence="1">
    <location>
        <position position="48"/>
    </location>
</feature>
<comment type="caution">
    <text evidence="1">The sequence shown here is derived from an EMBL/GenBank/DDBJ whole genome shotgun (WGS) entry which is preliminary data.</text>
</comment>